<dbReference type="Gene3D" id="1.10.150.130">
    <property type="match status" value="1"/>
</dbReference>
<sequence length="317" mass="37594">MAERSKRVYLYDKNKMEHINPETLKLFQKYQVDMSIRDLSKNTVEQYNADLKQWFIFMYDRQFNLSVLEATEDDITEYYYWRKQQGNNVNRQKRVMASISAFYKFLRKKKIIKESPVEFIDRPKQGQPIAVQTYLTKEQVQLMREKLEEYSDIQLQVYAFMSLTTMARVHAIANLKWDQIDLEQRICENVLEKEGKIVELSFSEETKSYLEKLIEYRKENNINDYGWLFVTPFVNADNPIQDNTLNSWCKKIGNMIGVPTLHPHDFRHSYATLLRNAGVSLEDVSTMLNHSGTDVTKKFYIKVDTTKVRKLKDSVII</sequence>
<evidence type="ECO:0000256" key="2">
    <source>
        <dbReference type="ARBA" id="ARBA00016082"/>
    </source>
</evidence>
<reference evidence="12" key="1">
    <citation type="journal article" date="2021" name="Proc. Natl. Acad. Sci. U.S.A.">
        <title>A Catalog of Tens of Thousands of Viruses from Human Metagenomes Reveals Hidden Associations with Chronic Diseases.</title>
        <authorList>
            <person name="Tisza M.J."/>
            <person name="Buck C.B."/>
        </authorList>
    </citation>
    <scope>NUCLEOTIDE SEQUENCE</scope>
    <source>
        <strain evidence="12">CtqPo10</strain>
    </source>
</reference>
<protein>
    <recommendedName>
        <fullName evidence="2">Integrase</fullName>
    </recommendedName>
</protein>
<dbReference type="InterPro" id="IPR010998">
    <property type="entry name" value="Integrase_recombinase_N"/>
</dbReference>
<evidence type="ECO:0000259" key="10">
    <source>
        <dbReference type="PROSITE" id="PS51898"/>
    </source>
</evidence>
<feature type="domain" description="Tyr recombinase" evidence="10">
    <location>
        <begin position="130"/>
        <end position="313"/>
    </location>
</feature>
<evidence type="ECO:0000259" key="11">
    <source>
        <dbReference type="PROSITE" id="PS51900"/>
    </source>
</evidence>
<evidence type="ECO:0000256" key="3">
    <source>
        <dbReference type="ARBA" id="ARBA00022679"/>
    </source>
</evidence>
<feature type="domain" description="Core-binding (CB)" evidence="11">
    <location>
        <begin position="21"/>
        <end position="107"/>
    </location>
</feature>
<dbReference type="PROSITE" id="PS51900">
    <property type="entry name" value="CB"/>
    <property type="match status" value="1"/>
</dbReference>
<dbReference type="Gene3D" id="1.10.443.10">
    <property type="entry name" value="Intergrase catalytic core"/>
    <property type="match status" value="1"/>
</dbReference>
<dbReference type="InterPro" id="IPR044068">
    <property type="entry name" value="CB"/>
</dbReference>
<dbReference type="GO" id="GO:0006310">
    <property type="term" value="P:DNA recombination"/>
    <property type="evidence" value="ECO:0007669"/>
    <property type="project" value="UniProtKB-KW"/>
</dbReference>
<name>A0A8S5SUD8_9CAUD</name>
<evidence type="ECO:0000256" key="8">
    <source>
        <dbReference type="ARBA" id="ARBA00023195"/>
    </source>
</evidence>
<proteinExistence type="inferred from homology"/>
<accession>A0A8S5SUD8</accession>
<keyword evidence="5" id="KW-0229">DNA integration</keyword>
<evidence type="ECO:0000256" key="6">
    <source>
        <dbReference type="ARBA" id="ARBA00023125"/>
    </source>
</evidence>
<dbReference type="InterPro" id="IPR011010">
    <property type="entry name" value="DNA_brk_join_enz"/>
</dbReference>
<dbReference type="GO" id="GO:0075713">
    <property type="term" value="P:establishment of integrated proviral latency"/>
    <property type="evidence" value="ECO:0007669"/>
    <property type="project" value="UniProtKB-KW"/>
</dbReference>
<dbReference type="InterPro" id="IPR013762">
    <property type="entry name" value="Integrase-like_cat_sf"/>
</dbReference>
<evidence type="ECO:0000256" key="9">
    <source>
        <dbReference type="PROSITE-ProRule" id="PRU01248"/>
    </source>
</evidence>
<evidence type="ECO:0000256" key="7">
    <source>
        <dbReference type="ARBA" id="ARBA00023172"/>
    </source>
</evidence>
<keyword evidence="4" id="KW-0378">Hydrolase</keyword>
<dbReference type="GO" id="GO:0016740">
    <property type="term" value="F:transferase activity"/>
    <property type="evidence" value="ECO:0007669"/>
    <property type="project" value="UniProtKB-KW"/>
</dbReference>
<evidence type="ECO:0000313" key="12">
    <source>
        <dbReference type="EMBL" id="DAF54633.1"/>
    </source>
</evidence>
<dbReference type="PROSITE" id="PS51898">
    <property type="entry name" value="TYR_RECOMBINASE"/>
    <property type="match status" value="1"/>
</dbReference>
<evidence type="ECO:0000256" key="1">
    <source>
        <dbReference type="ARBA" id="ARBA00008857"/>
    </source>
</evidence>
<dbReference type="InterPro" id="IPR050090">
    <property type="entry name" value="Tyrosine_recombinase_XerCD"/>
</dbReference>
<dbReference type="EMBL" id="BK032682">
    <property type="protein sequence ID" value="DAF54633.1"/>
    <property type="molecule type" value="Genomic_DNA"/>
</dbReference>
<evidence type="ECO:0000256" key="5">
    <source>
        <dbReference type="ARBA" id="ARBA00022908"/>
    </source>
</evidence>
<dbReference type="Pfam" id="PF02899">
    <property type="entry name" value="Phage_int_SAM_1"/>
    <property type="match status" value="1"/>
</dbReference>
<keyword evidence="3" id="KW-0808">Transferase</keyword>
<dbReference type="CDD" id="cd00397">
    <property type="entry name" value="DNA_BRE_C"/>
    <property type="match status" value="1"/>
</dbReference>
<dbReference type="InterPro" id="IPR002104">
    <property type="entry name" value="Integrase_catalytic"/>
</dbReference>
<dbReference type="PANTHER" id="PTHR30349">
    <property type="entry name" value="PHAGE INTEGRASE-RELATED"/>
    <property type="match status" value="1"/>
</dbReference>
<dbReference type="GO" id="GO:0044826">
    <property type="term" value="P:viral genome integration into host DNA"/>
    <property type="evidence" value="ECO:0007669"/>
    <property type="project" value="UniProtKB-KW"/>
</dbReference>
<keyword evidence="7" id="KW-0233">DNA recombination</keyword>
<dbReference type="GO" id="GO:0003677">
    <property type="term" value="F:DNA binding"/>
    <property type="evidence" value="ECO:0007669"/>
    <property type="project" value="UniProtKB-UniRule"/>
</dbReference>
<keyword evidence="6 9" id="KW-0238">DNA-binding</keyword>
<keyword evidence="8" id="KW-1160">Virus entry into host cell</keyword>
<comment type="similarity">
    <text evidence="1">Belongs to the 'phage' integrase family.</text>
</comment>
<dbReference type="GO" id="GO:0016787">
    <property type="term" value="F:hydrolase activity"/>
    <property type="evidence" value="ECO:0007669"/>
    <property type="project" value="UniProtKB-KW"/>
</dbReference>
<dbReference type="Pfam" id="PF00589">
    <property type="entry name" value="Phage_integrase"/>
    <property type="match status" value="1"/>
</dbReference>
<dbReference type="SUPFAM" id="SSF56349">
    <property type="entry name" value="DNA breaking-rejoining enzymes"/>
    <property type="match status" value="1"/>
</dbReference>
<dbReference type="InterPro" id="IPR004107">
    <property type="entry name" value="Integrase_SAM-like_N"/>
</dbReference>
<evidence type="ECO:0000256" key="4">
    <source>
        <dbReference type="ARBA" id="ARBA00022801"/>
    </source>
</evidence>
<organism evidence="12">
    <name type="scientific">Siphoviridae sp. ctqPo10</name>
    <dbReference type="NCBI Taxonomy" id="2827948"/>
    <lineage>
        <taxon>Viruses</taxon>
        <taxon>Duplodnaviria</taxon>
        <taxon>Heunggongvirae</taxon>
        <taxon>Uroviricota</taxon>
        <taxon>Caudoviricetes</taxon>
    </lineage>
</organism>
<keyword evidence="8" id="KW-1179">Viral genome integration</keyword>
<dbReference type="GO" id="GO:0015074">
    <property type="term" value="P:DNA integration"/>
    <property type="evidence" value="ECO:0007669"/>
    <property type="project" value="UniProtKB-KW"/>
</dbReference>